<dbReference type="EMBL" id="JBHTKY010000017">
    <property type="protein sequence ID" value="MFD1166311.1"/>
    <property type="molecule type" value="Genomic_DNA"/>
</dbReference>
<dbReference type="Gene3D" id="2.60.40.2340">
    <property type="match status" value="1"/>
</dbReference>
<name>A0ABW3RMB9_9SPHI</name>
<evidence type="ECO:0000313" key="2">
    <source>
        <dbReference type="Proteomes" id="UP001597205"/>
    </source>
</evidence>
<reference evidence="2" key="1">
    <citation type="journal article" date="2019" name="Int. J. Syst. Evol. Microbiol.">
        <title>The Global Catalogue of Microorganisms (GCM) 10K type strain sequencing project: providing services to taxonomists for standard genome sequencing and annotation.</title>
        <authorList>
            <consortium name="The Broad Institute Genomics Platform"/>
            <consortium name="The Broad Institute Genome Sequencing Center for Infectious Disease"/>
            <person name="Wu L."/>
            <person name="Ma J."/>
        </authorList>
    </citation>
    <scope>NUCLEOTIDE SEQUENCE [LARGE SCALE GENOMIC DNA]</scope>
    <source>
        <strain evidence="2">CCUG 52468</strain>
    </source>
</reference>
<dbReference type="Proteomes" id="UP001597205">
    <property type="component" value="Unassembled WGS sequence"/>
</dbReference>
<protein>
    <recommendedName>
        <fullName evidence="3">Glycoside hydrolase</fullName>
    </recommendedName>
</protein>
<gene>
    <name evidence="1" type="ORF">ACFQ2C_11905</name>
</gene>
<organism evidence="1 2">
    <name type="scientific">Sphingobacterium daejeonense</name>
    <dbReference type="NCBI Taxonomy" id="371142"/>
    <lineage>
        <taxon>Bacteria</taxon>
        <taxon>Pseudomonadati</taxon>
        <taxon>Bacteroidota</taxon>
        <taxon>Sphingobacteriia</taxon>
        <taxon>Sphingobacteriales</taxon>
        <taxon>Sphingobacteriaceae</taxon>
        <taxon>Sphingobacterium</taxon>
    </lineage>
</organism>
<dbReference type="PROSITE" id="PS51257">
    <property type="entry name" value="PROKAR_LIPOPROTEIN"/>
    <property type="match status" value="1"/>
</dbReference>
<comment type="caution">
    <text evidence="1">The sequence shown here is derived from an EMBL/GenBank/DDBJ whole genome shotgun (WGS) entry which is preliminary data.</text>
</comment>
<accession>A0ABW3RMB9</accession>
<proteinExistence type="predicted"/>
<evidence type="ECO:0000313" key="1">
    <source>
        <dbReference type="EMBL" id="MFD1166311.1"/>
    </source>
</evidence>
<sequence length="326" mass="36371">MNMISKTSLFLVCLLLFSCKTETIIAPAPYADIISYKIPYDNGKDSINAIIENNNIIINWPGMSEWPIPQKLKPKIVVSKNAKISPASEQEIELKTGLKYEVKAEDGTTKSFEIKLNNTAKLPFFPEGEIRKYRRGQTALIAVLNLASDGSDKLTLFNEAKKEFYPIPSLKNPLSGFMFIVDQANGQEIPPGEYTAKITNKFNQEIYSSKPVVNITDLTATPYPNLDLTEPLKLKSGDEFTVPLKYANKDVRISAALLTYVNNEGNRSYIMLQILGVDYEGAKLKLGIPKSYNNELTSTLDQTIRLITSNGEGSNPMLKHPIQIIK</sequence>
<keyword evidence="2" id="KW-1185">Reference proteome</keyword>
<evidence type="ECO:0008006" key="3">
    <source>
        <dbReference type="Google" id="ProtNLM"/>
    </source>
</evidence>